<keyword evidence="11" id="KW-1185">Reference proteome</keyword>
<accession>A0A383XQP8</accession>
<dbReference type="Pfam" id="PF01313">
    <property type="entry name" value="Bac_export_3"/>
    <property type="match status" value="1"/>
</dbReference>
<evidence type="ECO:0000256" key="4">
    <source>
        <dbReference type="ARBA" id="ARBA00022475"/>
    </source>
</evidence>
<evidence type="ECO:0000256" key="8">
    <source>
        <dbReference type="ARBA" id="ARBA00023143"/>
    </source>
</evidence>
<evidence type="ECO:0000256" key="9">
    <source>
        <dbReference type="RuleBase" id="RU364090"/>
    </source>
</evidence>
<keyword evidence="8 9" id="KW-0975">Bacterial flagellum</keyword>
<feature type="transmembrane region" description="Helical" evidence="9">
    <location>
        <begin position="55"/>
        <end position="74"/>
    </location>
</feature>
<keyword evidence="5 9" id="KW-0812">Transmembrane</keyword>
<keyword evidence="10" id="KW-0969">Cilium</keyword>
<organism evidence="10 11">
    <name type="scientific">Abyssibacter profundi</name>
    <dbReference type="NCBI Taxonomy" id="2182787"/>
    <lineage>
        <taxon>Bacteria</taxon>
        <taxon>Pseudomonadati</taxon>
        <taxon>Pseudomonadota</taxon>
        <taxon>Gammaproteobacteria</taxon>
        <taxon>Chromatiales</taxon>
        <taxon>Oceanococcaceae</taxon>
        <taxon>Abyssibacter</taxon>
    </lineage>
</organism>
<evidence type="ECO:0000256" key="6">
    <source>
        <dbReference type="ARBA" id="ARBA00022989"/>
    </source>
</evidence>
<keyword evidence="6 9" id="KW-1133">Transmembrane helix</keyword>
<dbReference type="AlphaFoldDB" id="A0A383XQP8"/>
<dbReference type="GO" id="GO:0005886">
    <property type="term" value="C:plasma membrane"/>
    <property type="evidence" value="ECO:0007669"/>
    <property type="project" value="UniProtKB-SubCell"/>
</dbReference>
<name>A0A383XQP8_9GAMM</name>
<sequence length="92" mass="9851">MTPEMVLAEGQDALYLTFLLAAPLLITALVVGLAVGMFQAATQINEMTLSFIPKLFAMAAALGLTGPWLLGMLMDFTTELYTSIPVMLGLIQ</sequence>
<dbReference type="PIRSF" id="PIRSF004669">
    <property type="entry name" value="FliQ"/>
    <property type="match status" value="1"/>
</dbReference>
<evidence type="ECO:0000313" key="11">
    <source>
        <dbReference type="Proteomes" id="UP000251800"/>
    </source>
</evidence>
<evidence type="ECO:0000256" key="2">
    <source>
        <dbReference type="ARBA" id="ARBA00006156"/>
    </source>
</evidence>
<keyword evidence="4 9" id="KW-1003">Cell membrane</keyword>
<dbReference type="Proteomes" id="UP000251800">
    <property type="component" value="Unassembled WGS sequence"/>
</dbReference>
<keyword evidence="7 9" id="KW-0472">Membrane</keyword>
<keyword evidence="10" id="KW-0282">Flagellum</keyword>
<dbReference type="NCBIfam" id="TIGR01402">
    <property type="entry name" value="fliQ"/>
    <property type="match status" value="1"/>
</dbReference>
<evidence type="ECO:0000313" key="10">
    <source>
        <dbReference type="EMBL" id="PWN54952.1"/>
    </source>
</evidence>
<comment type="caution">
    <text evidence="10">The sequence shown here is derived from an EMBL/GenBank/DDBJ whole genome shotgun (WGS) entry which is preliminary data.</text>
</comment>
<dbReference type="InterPro" id="IPR006305">
    <property type="entry name" value="FliQ"/>
</dbReference>
<dbReference type="EMBL" id="QEQK01000015">
    <property type="protein sequence ID" value="PWN54952.1"/>
    <property type="molecule type" value="Genomic_DNA"/>
</dbReference>
<evidence type="ECO:0000256" key="3">
    <source>
        <dbReference type="ARBA" id="ARBA00021718"/>
    </source>
</evidence>
<dbReference type="PRINTS" id="PR00952">
    <property type="entry name" value="TYPE3IMQPROT"/>
</dbReference>
<comment type="function">
    <text evidence="9">Role in flagellar biosynthesis.</text>
</comment>
<protein>
    <recommendedName>
        <fullName evidence="3 9">Flagellar biosynthetic protein FliQ</fullName>
    </recommendedName>
</protein>
<evidence type="ECO:0000256" key="5">
    <source>
        <dbReference type="ARBA" id="ARBA00022692"/>
    </source>
</evidence>
<dbReference type="PANTHER" id="PTHR34040:SF2">
    <property type="entry name" value="FLAGELLAR BIOSYNTHETIC PROTEIN FLIQ"/>
    <property type="match status" value="1"/>
</dbReference>
<dbReference type="GO" id="GO:0044780">
    <property type="term" value="P:bacterial-type flagellum assembly"/>
    <property type="evidence" value="ECO:0007669"/>
    <property type="project" value="InterPro"/>
</dbReference>
<dbReference type="RefSeq" id="WP_109721242.1">
    <property type="nucleotide sequence ID" value="NZ_QEQK01000015.1"/>
</dbReference>
<dbReference type="PANTHER" id="PTHR34040">
    <property type="entry name" value="FLAGELLAR BIOSYNTHETIC PROTEIN FLIQ"/>
    <property type="match status" value="1"/>
</dbReference>
<keyword evidence="10" id="KW-0966">Cell projection</keyword>
<dbReference type="GO" id="GO:0009425">
    <property type="term" value="C:bacterial-type flagellum basal body"/>
    <property type="evidence" value="ECO:0007669"/>
    <property type="project" value="UniProtKB-SubCell"/>
</dbReference>
<evidence type="ECO:0000256" key="7">
    <source>
        <dbReference type="ARBA" id="ARBA00023136"/>
    </source>
</evidence>
<dbReference type="GO" id="GO:0009306">
    <property type="term" value="P:protein secretion"/>
    <property type="evidence" value="ECO:0007669"/>
    <property type="project" value="InterPro"/>
</dbReference>
<feature type="transmembrane region" description="Helical" evidence="9">
    <location>
        <begin position="13"/>
        <end position="35"/>
    </location>
</feature>
<gene>
    <name evidence="9 10" type="primary">fliQ</name>
    <name evidence="10" type="ORF">DEH80_14520</name>
</gene>
<reference evidence="10 11" key="1">
    <citation type="submission" date="2018-05" db="EMBL/GenBank/DDBJ databases">
        <title>Abyssibacter profundi OUC007T gen. nov., sp. nov, a marine bacterium isolated from seawater of the Mariana Trench.</title>
        <authorList>
            <person name="Zhou S."/>
        </authorList>
    </citation>
    <scope>NUCLEOTIDE SEQUENCE [LARGE SCALE GENOMIC DNA]</scope>
    <source>
        <strain evidence="10 11">OUC007</strain>
    </source>
</reference>
<dbReference type="InterPro" id="IPR002191">
    <property type="entry name" value="Bac_export_3"/>
</dbReference>
<proteinExistence type="inferred from homology"/>
<comment type="similarity">
    <text evidence="2 9">Belongs to the FliQ/MopD/SpaQ family.</text>
</comment>
<evidence type="ECO:0000256" key="1">
    <source>
        <dbReference type="ARBA" id="ARBA00004651"/>
    </source>
</evidence>
<comment type="subcellular location">
    <subcellularLocation>
        <location evidence="1 9">Cell membrane</location>
        <topology evidence="1">Multi-pass membrane protein</topology>
    </subcellularLocation>
    <subcellularLocation>
        <location evidence="9">Bacterial flagellum basal body</location>
    </subcellularLocation>
</comment>
<dbReference type="OrthoDB" id="9806440at2"/>